<dbReference type="Proteomes" id="UP000574390">
    <property type="component" value="Unassembled WGS sequence"/>
</dbReference>
<comment type="caution">
    <text evidence="8">The sequence shown here is derived from an EMBL/GenBank/DDBJ whole genome shotgun (WGS) entry which is preliminary data.</text>
</comment>
<feature type="region of interest" description="Disordered" evidence="6">
    <location>
        <begin position="361"/>
        <end position="418"/>
    </location>
</feature>
<feature type="domain" description="Clathrin/coatomer adaptor adaptin-like N-terminal" evidence="7">
    <location>
        <begin position="14"/>
        <end position="197"/>
    </location>
</feature>
<evidence type="ECO:0000256" key="1">
    <source>
        <dbReference type="ARBA" id="ARBA00004308"/>
    </source>
</evidence>
<comment type="similarity">
    <text evidence="2">Belongs to the adaptor complexes large subunit family.</text>
</comment>
<name>A0A7J6QCQ7_PEROL</name>
<protein>
    <recommendedName>
        <fullName evidence="7">Clathrin/coatomer adaptor adaptin-like N-terminal domain-containing protein</fullName>
    </recommendedName>
</protein>
<dbReference type="EMBL" id="JABANM010030585">
    <property type="protein sequence ID" value="KAF4705997.1"/>
    <property type="molecule type" value="Genomic_DNA"/>
</dbReference>
<proteinExistence type="inferred from homology"/>
<dbReference type="InterPro" id="IPR026739">
    <property type="entry name" value="AP_beta"/>
</dbReference>
<reference evidence="8 9" key="1">
    <citation type="submission" date="2020-04" db="EMBL/GenBank/DDBJ databases">
        <title>Perkinsus olseni comparative genomics.</title>
        <authorList>
            <person name="Bogema D.R."/>
        </authorList>
    </citation>
    <scope>NUCLEOTIDE SEQUENCE [LARGE SCALE GENOMIC DNA]</scope>
    <source>
        <strain evidence="8">ATCC PRA-205</strain>
    </source>
</reference>
<evidence type="ECO:0000259" key="7">
    <source>
        <dbReference type="Pfam" id="PF01602"/>
    </source>
</evidence>
<evidence type="ECO:0000256" key="6">
    <source>
        <dbReference type="SAM" id="MobiDB-lite"/>
    </source>
</evidence>
<dbReference type="PANTHER" id="PTHR11134">
    <property type="entry name" value="ADAPTOR COMPLEX SUBUNIT BETA FAMILY MEMBER"/>
    <property type="match status" value="1"/>
</dbReference>
<dbReference type="AlphaFoldDB" id="A0A7J6QCQ7"/>
<dbReference type="SUPFAM" id="SSF48371">
    <property type="entry name" value="ARM repeat"/>
    <property type="match status" value="1"/>
</dbReference>
<dbReference type="GO" id="GO:0012505">
    <property type="term" value="C:endomembrane system"/>
    <property type="evidence" value="ECO:0007669"/>
    <property type="project" value="UniProtKB-SubCell"/>
</dbReference>
<comment type="subcellular location">
    <subcellularLocation>
        <location evidence="1">Endomembrane system</location>
    </subcellularLocation>
</comment>
<evidence type="ECO:0000313" key="8">
    <source>
        <dbReference type="EMBL" id="KAF4705997.1"/>
    </source>
</evidence>
<gene>
    <name evidence="8" type="ORF">FOZ62_016061</name>
</gene>
<evidence type="ECO:0000313" key="9">
    <source>
        <dbReference type="Proteomes" id="UP000574390"/>
    </source>
</evidence>
<evidence type="ECO:0000256" key="5">
    <source>
        <dbReference type="ARBA" id="ARBA00023136"/>
    </source>
</evidence>
<evidence type="ECO:0000256" key="4">
    <source>
        <dbReference type="ARBA" id="ARBA00022927"/>
    </source>
</evidence>
<keyword evidence="3" id="KW-0813">Transport</keyword>
<dbReference type="InterPro" id="IPR002553">
    <property type="entry name" value="Clathrin/coatomer_adapt-like_N"/>
</dbReference>
<evidence type="ECO:0000256" key="2">
    <source>
        <dbReference type="ARBA" id="ARBA00006613"/>
    </source>
</evidence>
<keyword evidence="5" id="KW-0472">Membrane</keyword>
<feature type="compositionally biased region" description="Basic and acidic residues" evidence="6">
    <location>
        <begin position="361"/>
        <end position="371"/>
    </location>
</feature>
<keyword evidence="4" id="KW-0653">Protein transport</keyword>
<feature type="compositionally biased region" description="Acidic residues" evidence="6">
    <location>
        <begin position="499"/>
        <end position="513"/>
    </location>
</feature>
<dbReference type="InterPro" id="IPR016024">
    <property type="entry name" value="ARM-type_fold"/>
</dbReference>
<dbReference type="GO" id="GO:0006886">
    <property type="term" value="P:intracellular protein transport"/>
    <property type="evidence" value="ECO:0007669"/>
    <property type="project" value="InterPro"/>
</dbReference>
<sequence>MSEPGTGSYDSPLVADIKLSILQSLLNASTVDEILSELQTYVRWHHRPGLPAFLAKAMSLIVHIAIRYQSASDRIMAGLVNMLDSTCPSLANEAAVAVREIVEHRKRRGDPSGTKKALAGLSRALECLTTPAARASVVWLLAQTDVVLSLSTTGLCVCAYTVVDTFRLLVKGWTGEEEMVKEQVLVLGMRLWAFHQLNSLRVADRSEPLDARALKSERFPPAISSQLLPRLCTIVSYMLSLAMAEDRTAKPRLCSAARILTAMRDSYAELCKGGWERVTTTTDELDSDIQRLARGYLHAHLPRWLTGSSGGDTLLVESAAPPPTGVDACITTEVYTQSLSFVLGTPMVAFEVMMEFDPDRAADGEGERQEAFDALQRSATRTRSRERERIIEPVARSFSSGDANRQHTTSRVHVPSGISRPAPVVETLADLDLFYSHEPQGGLEEGEAPSCGTSEGYEGVPADTDGLPKPAEPTVDLASLFAPYKEEQAAIRNTGEVVTGEDTESSEGDEDDD</sequence>
<organism evidence="8 9">
    <name type="scientific">Perkinsus olseni</name>
    <name type="common">Perkinsus atlanticus</name>
    <dbReference type="NCBI Taxonomy" id="32597"/>
    <lineage>
        <taxon>Eukaryota</taxon>
        <taxon>Sar</taxon>
        <taxon>Alveolata</taxon>
        <taxon>Perkinsozoa</taxon>
        <taxon>Perkinsea</taxon>
        <taxon>Perkinsida</taxon>
        <taxon>Perkinsidae</taxon>
        <taxon>Perkinsus</taxon>
    </lineage>
</organism>
<feature type="region of interest" description="Disordered" evidence="6">
    <location>
        <begin position="438"/>
        <end position="472"/>
    </location>
</feature>
<feature type="compositionally biased region" description="Polar residues" evidence="6">
    <location>
        <begin position="397"/>
        <end position="411"/>
    </location>
</feature>
<evidence type="ECO:0000256" key="3">
    <source>
        <dbReference type="ARBA" id="ARBA00022448"/>
    </source>
</evidence>
<dbReference type="Gene3D" id="1.25.10.10">
    <property type="entry name" value="Leucine-rich Repeat Variant"/>
    <property type="match status" value="1"/>
</dbReference>
<feature type="region of interest" description="Disordered" evidence="6">
    <location>
        <begin position="491"/>
        <end position="513"/>
    </location>
</feature>
<dbReference type="Pfam" id="PF01602">
    <property type="entry name" value="Adaptin_N"/>
    <property type="match status" value="1"/>
</dbReference>
<dbReference type="GO" id="GO:0016192">
    <property type="term" value="P:vesicle-mediated transport"/>
    <property type="evidence" value="ECO:0007669"/>
    <property type="project" value="InterPro"/>
</dbReference>
<accession>A0A7J6QCQ7</accession>
<dbReference type="InterPro" id="IPR011989">
    <property type="entry name" value="ARM-like"/>
</dbReference>
<dbReference type="GO" id="GO:0030117">
    <property type="term" value="C:membrane coat"/>
    <property type="evidence" value="ECO:0007669"/>
    <property type="project" value="InterPro"/>
</dbReference>